<name>F2PPM8_TRIEC</name>
<evidence type="ECO:0000313" key="1">
    <source>
        <dbReference type="EMBL" id="EGE03846.1"/>
    </source>
</evidence>
<accession>F2PPM8</accession>
<protein>
    <submittedName>
        <fullName evidence="1">Uncharacterized protein</fullName>
    </submittedName>
</protein>
<keyword evidence="2" id="KW-1185">Reference proteome</keyword>
<dbReference type="HOGENOM" id="CLU_180979_0_0_1"/>
<organism evidence="1 2">
    <name type="scientific">Trichophyton equinum (strain ATCC MYA-4606 / CBS 127.97)</name>
    <name type="common">Horse ringworm fungus</name>
    <dbReference type="NCBI Taxonomy" id="559882"/>
    <lineage>
        <taxon>Eukaryota</taxon>
        <taxon>Fungi</taxon>
        <taxon>Dikarya</taxon>
        <taxon>Ascomycota</taxon>
        <taxon>Pezizomycotina</taxon>
        <taxon>Eurotiomycetes</taxon>
        <taxon>Eurotiomycetidae</taxon>
        <taxon>Onygenales</taxon>
        <taxon>Arthrodermataceae</taxon>
        <taxon>Trichophyton</taxon>
    </lineage>
</organism>
<dbReference type="Proteomes" id="UP000009169">
    <property type="component" value="Unassembled WGS sequence"/>
</dbReference>
<dbReference type="AlphaFoldDB" id="F2PPM8"/>
<dbReference type="EMBL" id="DS995729">
    <property type="protein sequence ID" value="EGE03846.1"/>
    <property type="molecule type" value="Genomic_DNA"/>
</dbReference>
<proteinExistence type="predicted"/>
<dbReference type="VEuPathDB" id="FungiDB:TEQG_02880"/>
<sequence>MGFLGYALHTIHDAEIEGVDSGIQTNYTVVEFIDGQTLKTCLETLLIHEKEDIVVTFKDQLHRTTLQDTGPASVFLNHDIRKRGAKSSDQRTCRDRRGLE</sequence>
<gene>
    <name evidence="1" type="ORF">TEQG_02880</name>
</gene>
<reference evidence="2" key="1">
    <citation type="journal article" date="2012" name="MBio">
        <title>Comparative genome analysis of Trichophyton rubrum and related dermatophytes reveals candidate genes involved in infection.</title>
        <authorList>
            <person name="Martinez D.A."/>
            <person name="Oliver B.G."/>
            <person name="Graeser Y."/>
            <person name="Goldberg J.M."/>
            <person name="Li W."/>
            <person name="Martinez-Rossi N.M."/>
            <person name="Monod M."/>
            <person name="Shelest E."/>
            <person name="Barton R.C."/>
            <person name="Birch E."/>
            <person name="Brakhage A.A."/>
            <person name="Chen Z."/>
            <person name="Gurr S.J."/>
            <person name="Heiman D."/>
            <person name="Heitman J."/>
            <person name="Kosti I."/>
            <person name="Rossi A."/>
            <person name="Saif S."/>
            <person name="Samalova M."/>
            <person name="Saunders C.W."/>
            <person name="Shea T."/>
            <person name="Summerbell R.C."/>
            <person name="Xu J."/>
            <person name="Young S."/>
            <person name="Zeng Q."/>
            <person name="Birren B.W."/>
            <person name="Cuomo C.A."/>
            <person name="White T.C."/>
        </authorList>
    </citation>
    <scope>NUCLEOTIDE SEQUENCE [LARGE SCALE GENOMIC DNA]</scope>
    <source>
        <strain evidence="2">ATCC MYA-4606 / CBS 127.97</strain>
    </source>
</reference>
<evidence type="ECO:0000313" key="2">
    <source>
        <dbReference type="Proteomes" id="UP000009169"/>
    </source>
</evidence>